<feature type="compositionally biased region" description="Basic and acidic residues" evidence="1">
    <location>
        <begin position="8"/>
        <end position="17"/>
    </location>
</feature>
<dbReference type="Proteomes" id="UP000324974">
    <property type="component" value="Chromosome"/>
</dbReference>
<sequence length="66" mass="6913">MASPVPNDEQKGGRNNDPKPSNGPDVATAASDQTNEAGNPQAEPTHEPNGQRTQKEPPGTKPVAKR</sequence>
<accession>A0A5C1APK5</accession>
<dbReference type="EMBL" id="CP042425">
    <property type="protein sequence ID" value="QEL19144.1"/>
    <property type="molecule type" value="Genomic_DNA"/>
</dbReference>
<protein>
    <submittedName>
        <fullName evidence="2">Uncharacterized protein</fullName>
    </submittedName>
</protein>
<evidence type="ECO:0000313" key="3">
    <source>
        <dbReference type="Proteomes" id="UP000324974"/>
    </source>
</evidence>
<dbReference type="AlphaFoldDB" id="A0A5C1APK5"/>
<organism evidence="2 3">
    <name type="scientific">Limnoglobus roseus</name>
    <dbReference type="NCBI Taxonomy" id="2598579"/>
    <lineage>
        <taxon>Bacteria</taxon>
        <taxon>Pseudomonadati</taxon>
        <taxon>Planctomycetota</taxon>
        <taxon>Planctomycetia</taxon>
        <taxon>Gemmatales</taxon>
        <taxon>Gemmataceae</taxon>
        <taxon>Limnoglobus</taxon>
    </lineage>
</organism>
<feature type="region of interest" description="Disordered" evidence="1">
    <location>
        <begin position="1"/>
        <end position="66"/>
    </location>
</feature>
<keyword evidence="3" id="KW-1185">Reference proteome</keyword>
<dbReference type="RefSeq" id="WP_149113575.1">
    <property type="nucleotide sequence ID" value="NZ_CP042425.1"/>
</dbReference>
<gene>
    <name evidence="2" type="ORF">PX52LOC_06202</name>
</gene>
<dbReference type="KEGG" id="lrs:PX52LOC_06202"/>
<reference evidence="3" key="1">
    <citation type="submission" date="2019-08" db="EMBL/GenBank/DDBJ databases">
        <title>Limnoglobus roseus gen. nov., sp. nov., a novel freshwater planctomycete with a giant genome from the family Gemmataceae.</title>
        <authorList>
            <person name="Kulichevskaya I.S."/>
            <person name="Naumoff D.G."/>
            <person name="Miroshnikov K."/>
            <person name="Ivanova A."/>
            <person name="Philippov D.A."/>
            <person name="Hakobyan A."/>
            <person name="Rijpstra I.C."/>
            <person name="Sinninghe Damste J.S."/>
            <person name="Liesack W."/>
            <person name="Dedysh S.N."/>
        </authorList>
    </citation>
    <scope>NUCLEOTIDE SEQUENCE [LARGE SCALE GENOMIC DNA]</scope>
    <source>
        <strain evidence="3">PX52</strain>
    </source>
</reference>
<evidence type="ECO:0000313" key="2">
    <source>
        <dbReference type="EMBL" id="QEL19144.1"/>
    </source>
</evidence>
<name>A0A5C1APK5_9BACT</name>
<evidence type="ECO:0000256" key="1">
    <source>
        <dbReference type="SAM" id="MobiDB-lite"/>
    </source>
</evidence>
<proteinExistence type="predicted"/>